<dbReference type="GO" id="GO:0004930">
    <property type="term" value="F:G protein-coupled receptor activity"/>
    <property type="evidence" value="ECO:0007669"/>
    <property type="project" value="UniProtKB-KW"/>
</dbReference>
<dbReference type="PANTHER" id="PTHR46641:SF2">
    <property type="entry name" value="FMRFAMIDE RECEPTOR"/>
    <property type="match status" value="1"/>
</dbReference>
<protein>
    <recommendedName>
        <fullName evidence="8">G-protein coupled receptors family 1 profile domain-containing protein</fullName>
    </recommendedName>
</protein>
<dbReference type="Gene3D" id="1.20.1070.10">
    <property type="entry name" value="Rhodopsin 7-helix transmembrane proteins"/>
    <property type="match status" value="2"/>
</dbReference>
<reference evidence="9 10" key="1">
    <citation type="journal article" date="2018" name="Biotechnol. Adv.">
        <title>Improved genomic resources and new bioinformatic workflow for the carcinogenic parasite Clonorchis sinensis: Biotechnological implications.</title>
        <authorList>
            <person name="Wang D."/>
            <person name="Korhonen P.K."/>
            <person name="Gasser R.B."/>
            <person name="Young N.D."/>
        </authorList>
    </citation>
    <scope>NUCLEOTIDE SEQUENCE [LARGE SCALE GENOMIC DNA]</scope>
    <source>
        <strain evidence="9">Cs-k2</strain>
    </source>
</reference>
<comment type="subcellular location">
    <subcellularLocation>
        <location evidence="1">Membrane</location>
    </subcellularLocation>
</comment>
<dbReference type="PROSITE" id="PS00237">
    <property type="entry name" value="G_PROTEIN_RECEP_F1_1"/>
    <property type="match status" value="1"/>
</dbReference>
<dbReference type="InParanoid" id="A0A419PQF2"/>
<sequence>MDLFENLHADLISLLSGTNQTANDCYGKCLPSTIGNGSSNENTLPLKLSVKQIIDQCSGLTTSSEKQEREYTVAIIMGILGTLGLLGNLLSCVVIAAHLLKISGTFFLFLLLSIADSVVVVVQIIDAYRHSVWVDSYTQIHPEEISDPVATQRRDWNCKLFLYFWHLSLQYAAWVVMFLSMDRFISLRHIHVTHSRGYVYRRAWIIGGAILIFLMIANLPFLIYAQSAVSRTPCGFTHFCIYNARKMSSSTTNQTHPDYLEYLDVDMLLNDEQSSDLLSSRQISLWLSRQHLVIFGIVPYTVTFIFNIILIHYLRSCPRPLTMTRNGVCLNPSPRASCTPSNTSVRNRRRMSRIFRFFCMGSLEPHRQKSTGALPLISNLGTDPVKLTRTNGRTPLLHELPGVTSTNHCILMPLNKNPVHLQARLINPHYKCYHKPIKPPFNTPTAQQNLHANRDSGNQHATNKKSDIQCFQLCEVAASTSVHRKSLEQEIKKDQRKNPVTNGWWVGQTRVTVLLLTVTLTFIVLTAPYMIYTELKQFHLVNVANVSNYRIAHLFEELCRFLLFLNNCLNFLIYMTGRQFRRGLQQLMRRLRRALAICPVFRQQQLQNQWYCHPPHRNRKRHLIGNRRNRKVACRVLYDRTGGRPRPIDYATPPDVHEYSFVPVNVQLHLFTPLQQRKWIPHNSPYA</sequence>
<keyword evidence="5" id="KW-0675">Receptor</keyword>
<keyword evidence="4 7" id="KW-0472">Membrane</keyword>
<proteinExistence type="inferred from homology"/>
<evidence type="ECO:0000256" key="4">
    <source>
        <dbReference type="ARBA" id="ARBA00023136"/>
    </source>
</evidence>
<evidence type="ECO:0000256" key="5">
    <source>
        <dbReference type="RuleBase" id="RU000688"/>
    </source>
</evidence>
<evidence type="ECO:0000256" key="1">
    <source>
        <dbReference type="ARBA" id="ARBA00004370"/>
    </source>
</evidence>
<evidence type="ECO:0000256" key="7">
    <source>
        <dbReference type="SAM" id="Phobius"/>
    </source>
</evidence>
<comment type="caution">
    <text evidence="9">The sequence shown here is derived from an EMBL/GenBank/DDBJ whole genome shotgun (WGS) entry which is preliminary data.</text>
</comment>
<dbReference type="SUPFAM" id="SSF81321">
    <property type="entry name" value="Family A G protein-coupled receptor-like"/>
    <property type="match status" value="1"/>
</dbReference>
<dbReference type="GO" id="GO:0016020">
    <property type="term" value="C:membrane"/>
    <property type="evidence" value="ECO:0007669"/>
    <property type="project" value="UniProtKB-SubCell"/>
</dbReference>
<evidence type="ECO:0000256" key="2">
    <source>
        <dbReference type="ARBA" id="ARBA00022692"/>
    </source>
</evidence>
<dbReference type="InterPro" id="IPR017452">
    <property type="entry name" value="GPCR_Rhodpsn_7TM"/>
</dbReference>
<accession>A0A419PQF2</accession>
<dbReference type="OrthoDB" id="9990906at2759"/>
<evidence type="ECO:0000313" key="10">
    <source>
        <dbReference type="Proteomes" id="UP000286415"/>
    </source>
</evidence>
<dbReference type="InterPro" id="IPR052954">
    <property type="entry name" value="GPCR-Ligand_Int"/>
</dbReference>
<feature type="region of interest" description="Disordered" evidence="6">
    <location>
        <begin position="443"/>
        <end position="462"/>
    </location>
</feature>
<feature type="domain" description="G-protein coupled receptors family 1 profile" evidence="8">
    <location>
        <begin position="87"/>
        <end position="574"/>
    </location>
</feature>
<dbReference type="PANTHER" id="PTHR46641">
    <property type="entry name" value="FMRFAMIDE RECEPTOR-RELATED"/>
    <property type="match status" value="1"/>
</dbReference>
<dbReference type="EMBL" id="NIRI02000042">
    <property type="protein sequence ID" value="KAG5450720.1"/>
    <property type="molecule type" value="Genomic_DNA"/>
</dbReference>
<evidence type="ECO:0000256" key="3">
    <source>
        <dbReference type="ARBA" id="ARBA00022989"/>
    </source>
</evidence>
<evidence type="ECO:0000313" key="9">
    <source>
        <dbReference type="EMBL" id="KAG5450720.1"/>
    </source>
</evidence>
<feature type="transmembrane region" description="Helical" evidence="7">
    <location>
        <begin position="511"/>
        <end position="531"/>
    </location>
</feature>
<dbReference type="InterPro" id="IPR000276">
    <property type="entry name" value="GPCR_Rhodpsn"/>
</dbReference>
<name>A0A419PQF2_CLOSI</name>
<feature type="transmembrane region" description="Helical" evidence="7">
    <location>
        <begin position="71"/>
        <end position="99"/>
    </location>
</feature>
<reference evidence="9 10" key="2">
    <citation type="journal article" date="2021" name="Genomics">
        <title>High-quality reference genome for Clonorchis sinensis.</title>
        <authorList>
            <person name="Young N.D."/>
            <person name="Stroehlein A.J."/>
            <person name="Kinkar L."/>
            <person name="Wang T."/>
            <person name="Sohn W.M."/>
            <person name="Chang B.C.H."/>
            <person name="Kaur P."/>
            <person name="Weisz D."/>
            <person name="Dudchenko O."/>
            <person name="Aiden E.L."/>
            <person name="Korhonen P.K."/>
            <person name="Gasser R.B."/>
        </authorList>
    </citation>
    <scope>NUCLEOTIDE SEQUENCE [LARGE SCALE GENOMIC DNA]</scope>
    <source>
        <strain evidence="9">Cs-k2</strain>
    </source>
</reference>
<keyword evidence="10" id="KW-1185">Reference proteome</keyword>
<keyword evidence="2 5" id="KW-0812">Transmembrane</keyword>
<keyword evidence="5" id="KW-0807">Transducer</keyword>
<evidence type="ECO:0000259" key="8">
    <source>
        <dbReference type="PROSITE" id="PS50262"/>
    </source>
</evidence>
<keyword evidence="3 7" id="KW-1133">Transmembrane helix</keyword>
<feature type="transmembrane region" description="Helical" evidence="7">
    <location>
        <begin position="202"/>
        <end position="223"/>
    </location>
</feature>
<dbReference type="PROSITE" id="PS50262">
    <property type="entry name" value="G_PROTEIN_RECEP_F1_2"/>
    <property type="match status" value="1"/>
</dbReference>
<gene>
    <name evidence="9" type="ORF">CSKR_108975</name>
</gene>
<dbReference type="AlphaFoldDB" id="A0A419PQF2"/>
<organism evidence="9 10">
    <name type="scientific">Clonorchis sinensis</name>
    <name type="common">Chinese liver fluke</name>
    <dbReference type="NCBI Taxonomy" id="79923"/>
    <lineage>
        <taxon>Eukaryota</taxon>
        <taxon>Metazoa</taxon>
        <taxon>Spiralia</taxon>
        <taxon>Lophotrochozoa</taxon>
        <taxon>Platyhelminthes</taxon>
        <taxon>Trematoda</taxon>
        <taxon>Digenea</taxon>
        <taxon>Opisthorchiida</taxon>
        <taxon>Opisthorchiata</taxon>
        <taxon>Opisthorchiidae</taxon>
        <taxon>Clonorchis</taxon>
    </lineage>
</organism>
<dbReference type="Proteomes" id="UP000286415">
    <property type="component" value="Unassembled WGS sequence"/>
</dbReference>
<feature type="transmembrane region" description="Helical" evidence="7">
    <location>
        <begin position="160"/>
        <end position="181"/>
    </location>
</feature>
<comment type="similarity">
    <text evidence="5">Belongs to the G-protein coupled receptor 1 family.</text>
</comment>
<feature type="compositionally biased region" description="Polar residues" evidence="6">
    <location>
        <begin position="443"/>
        <end position="461"/>
    </location>
</feature>
<evidence type="ECO:0000256" key="6">
    <source>
        <dbReference type="SAM" id="MobiDB-lite"/>
    </source>
</evidence>
<keyword evidence="5" id="KW-0297">G-protein coupled receptor</keyword>
<dbReference type="PRINTS" id="PR00237">
    <property type="entry name" value="GPCRRHODOPSN"/>
</dbReference>
<feature type="transmembrane region" description="Helical" evidence="7">
    <location>
        <begin position="106"/>
        <end position="125"/>
    </location>
</feature>
<feature type="transmembrane region" description="Helical" evidence="7">
    <location>
        <begin position="292"/>
        <end position="314"/>
    </location>
</feature>